<feature type="region of interest" description="Disordered" evidence="1">
    <location>
        <begin position="54"/>
        <end position="76"/>
    </location>
</feature>
<evidence type="ECO:0000313" key="3">
    <source>
        <dbReference type="Proteomes" id="UP000054018"/>
    </source>
</evidence>
<accession>A0A0C9YLB6</accession>
<name>A0A0C9YLB6_9AGAM</name>
<reference evidence="3" key="2">
    <citation type="submission" date="2015-01" db="EMBL/GenBank/DDBJ databases">
        <title>Evolutionary Origins and Diversification of the Mycorrhizal Mutualists.</title>
        <authorList>
            <consortium name="DOE Joint Genome Institute"/>
            <consortium name="Mycorrhizal Genomics Consortium"/>
            <person name="Kohler A."/>
            <person name="Kuo A."/>
            <person name="Nagy L.G."/>
            <person name="Floudas D."/>
            <person name="Copeland A."/>
            <person name="Barry K.W."/>
            <person name="Cichocki N."/>
            <person name="Veneault-Fourrey C."/>
            <person name="LaButti K."/>
            <person name="Lindquist E.A."/>
            <person name="Lipzen A."/>
            <person name="Lundell T."/>
            <person name="Morin E."/>
            <person name="Murat C."/>
            <person name="Riley R."/>
            <person name="Ohm R."/>
            <person name="Sun H."/>
            <person name="Tunlid A."/>
            <person name="Henrissat B."/>
            <person name="Grigoriev I.V."/>
            <person name="Hibbett D.S."/>
            <person name="Martin F."/>
        </authorList>
    </citation>
    <scope>NUCLEOTIDE SEQUENCE [LARGE SCALE GENOMIC DNA]</scope>
    <source>
        <strain evidence="3">441</strain>
    </source>
</reference>
<proteinExistence type="predicted"/>
<dbReference type="AlphaFoldDB" id="A0A0C9YLB6"/>
<dbReference type="EMBL" id="KN833930">
    <property type="protein sequence ID" value="KIK14624.1"/>
    <property type="molecule type" value="Genomic_DNA"/>
</dbReference>
<protein>
    <submittedName>
        <fullName evidence="2">Uncharacterized protein</fullName>
    </submittedName>
</protein>
<keyword evidence="3" id="KW-1185">Reference proteome</keyword>
<organism evidence="2 3">
    <name type="scientific">Pisolithus microcarpus 441</name>
    <dbReference type="NCBI Taxonomy" id="765257"/>
    <lineage>
        <taxon>Eukaryota</taxon>
        <taxon>Fungi</taxon>
        <taxon>Dikarya</taxon>
        <taxon>Basidiomycota</taxon>
        <taxon>Agaricomycotina</taxon>
        <taxon>Agaricomycetes</taxon>
        <taxon>Agaricomycetidae</taxon>
        <taxon>Boletales</taxon>
        <taxon>Sclerodermatineae</taxon>
        <taxon>Pisolithaceae</taxon>
        <taxon>Pisolithus</taxon>
    </lineage>
</organism>
<gene>
    <name evidence="2" type="ORF">PISMIDRAFT_687817</name>
</gene>
<evidence type="ECO:0000256" key="1">
    <source>
        <dbReference type="SAM" id="MobiDB-lite"/>
    </source>
</evidence>
<reference evidence="2 3" key="1">
    <citation type="submission" date="2014-04" db="EMBL/GenBank/DDBJ databases">
        <authorList>
            <consortium name="DOE Joint Genome Institute"/>
            <person name="Kuo A."/>
            <person name="Kohler A."/>
            <person name="Costa M.D."/>
            <person name="Nagy L.G."/>
            <person name="Floudas D."/>
            <person name="Copeland A."/>
            <person name="Barry K.W."/>
            <person name="Cichocki N."/>
            <person name="Veneault-Fourrey C."/>
            <person name="LaButti K."/>
            <person name="Lindquist E.A."/>
            <person name="Lipzen A."/>
            <person name="Lundell T."/>
            <person name="Morin E."/>
            <person name="Murat C."/>
            <person name="Sun H."/>
            <person name="Tunlid A."/>
            <person name="Henrissat B."/>
            <person name="Grigoriev I.V."/>
            <person name="Hibbett D.S."/>
            <person name="Martin F."/>
            <person name="Nordberg H.P."/>
            <person name="Cantor M.N."/>
            <person name="Hua S.X."/>
        </authorList>
    </citation>
    <scope>NUCLEOTIDE SEQUENCE [LARGE SCALE GENOMIC DNA]</scope>
    <source>
        <strain evidence="2 3">441</strain>
    </source>
</reference>
<dbReference type="HOGENOM" id="CLU_2655426_0_0_1"/>
<dbReference type="Proteomes" id="UP000054018">
    <property type="component" value="Unassembled WGS sequence"/>
</dbReference>
<evidence type="ECO:0000313" key="2">
    <source>
        <dbReference type="EMBL" id="KIK14624.1"/>
    </source>
</evidence>
<sequence>MNKYHKCRACALPCINNDCTKCNSFAHATQFPDKLACRAPAEFGITALSTSHTAFAPHPRKTRDQQPASVFSFLSS</sequence>
<feature type="compositionally biased region" description="Polar residues" evidence="1">
    <location>
        <begin position="65"/>
        <end position="76"/>
    </location>
</feature>